<gene>
    <name evidence="1" type="ORF">WUBG_07010</name>
</gene>
<comment type="caution">
    <text evidence="1">The sequence shown here is derived from an EMBL/GenBank/DDBJ whole genome shotgun (WGS) entry which is preliminary data.</text>
</comment>
<dbReference type="Proteomes" id="UP000004810">
    <property type="component" value="Unassembled WGS sequence"/>
</dbReference>
<dbReference type="AlphaFoldDB" id="J9F427"/>
<reference evidence="2" key="1">
    <citation type="submission" date="2012-08" db="EMBL/GenBank/DDBJ databases">
        <title>The Genome Sequence of Wuchereria bancrofti.</title>
        <authorList>
            <person name="Nutman T.B."/>
            <person name="Fink D.L."/>
            <person name="Russ C."/>
            <person name="Young S."/>
            <person name="Zeng Q."/>
            <person name="Koehrsen M."/>
            <person name="Alvarado L."/>
            <person name="Berlin A."/>
            <person name="Chapman S.B."/>
            <person name="Chen Z."/>
            <person name="Freedman E."/>
            <person name="Gellesch M."/>
            <person name="Goldberg J."/>
            <person name="Griggs A."/>
            <person name="Gujja S."/>
            <person name="Heilman E.R."/>
            <person name="Heiman D."/>
            <person name="Hepburn T."/>
            <person name="Howarth C."/>
            <person name="Jen D."/>
            <person name="Larson L."/>
            <person name="Lewis B."/>
            <person name="Mehta T."/>
            <person name="Park D."/>
            <person name="Pearson M."/>
            <person name="Roberts A."/>
            <person name="Saif S."/>
            <person name="Shea T."/>
            <person name="Shenoy N."/>
            <person name="Sisk P."/>
            <person name="Stolte C."/>
            <person name="Sykes S."/>
            <person name="Walk T."/>
            <person name="White J."/>
            <person name="Yandava C."/>
            <person name="Haas B."/>
            <person name="Henn M.R."/>
            <person name="Nusbaum C."/>
            <person name="Birren B."/>
        </authorList>
    </citation>
    <scope>NUCLEOTIDE SEQUENCE [LARGE SCALE GENOMIC DNA]</scope>
    <source>
        <strain evidence="2">NA</strain>
    </source>
</reference>
<organism evidence="1 2">
    <name type="scientific">Wuchereria bancrofti</name>
    <dbReference type="NCBI Taxonomy" id="6293"/>
    <lineage>
        <taxon>Eukaryota</taxon>
        <taxon>Metazoa</taxon>
        <taxon>Ecdysozoa</taxon>
        <taxon>Nematoda</taxon>
        <taxon>Chromadorea</taxon>
        <taxon>Rhabditida</taxon>
        <taxon>Spirurina</taxon>
        <taxon>Spiruromorpha</taxon>
        <taxon>Filarioidea</taxon>
        <taxon>Onchocercidae</taxon>
        <taxon>Wuchereria</taxon>
    </lineage>
</organism>
<evidence type="ECO:0000313" key="1">
    <source>
        <dbReference type="EMBL" id="EJW82079.1"/>
    </source>
</evidence>
<name>J9F427_WUCBA</name>
<sequence>MNSNPLTEMKNGLELSKILNVLRQLEALGENLEHSSIEILVKSKLSWILNKVNEQVRNCQRSFTLVDNKPTITKSGQKSTI</sequence>
<proteinExistence type="predicted"/>
<dbReference type="EMBL" id="ADBV01003133">
    <property type="protein sequence ID" value="EJW82079.1"/>
    <property type="molecule type" value="Genomic_DNA"/>
</dbReference>
<accession>J9F427</accession>
<evidence type="ECO:0000313" key="2">
    <source>
        <dbReference type="Proteomes" id="UP000004810"/>
    </source>
</evidence>
<protein>
    <submittedName>
        <fullName evidence="1">Uncharacterized protein</fullName>
    </submittedName>
</protein>